<keyword evidence="2" id="KW-1185">Reference proteome</keyword>
<evidence type="ECO:0000313" key="2">
    <source>
        <dbReference type="Proteomes" id="UP000252731"/>
    </source>
</evidence>
<comment type="caution">
    <text evidence="1">The sequence shown here is derived from an EMBL/GenBank/DDBJ whole genome shotgun (WGS) entry which is preliminary data.</text>
</comment>
<proteinExistence type="predicted"/>
<dbReference type="Proteomes" id="UP000252731">
    <property type="component" value="Unassembled WGS sequence"/>
</dbReference>
<protein>
    <submittedName>
        <fullName evidence="1">Uncharacterized protein</fullName>
    </submittedName>
</protein>
<reference evidence="1 2" key="1">
    <citation type="submission" date="2018-06" db="EMBL/GenBank/DDBJ databases">
        <title>Freshwater and sediment microbial communities from various areas in North America, analyzing microbe dynamics in response to fracking.</title>
        <authorList>
            <person name="Lamendella R."/>
        </authorList>
    </citation>
    <scope>NUCLEOTIDE SEQUENCE [LARGE SCALE GENOMIC DNA]</scope>
    <source>
        <strain evidence="1 2">14_TX</strain>
    </source>
</reference>
<dbReference type="AlphaFoldDB" id="A0A366JPJ6"/>
<evidence type="ECO:0000313" key="1">
    <source>
        <dbReference type="EMBL" id="RBP89397.1"/>
    </source>
</evidence>
<name>A0A366JPJ6_CYTFI</name>
<accession>A0A366JPJ6</accession>
<gene>
    <name evidence="1" type="ORF">DFO70_11144</name>
</gene>
<sequence length="122" mass="14045">MTLEELKAILDQTGFPVAYSHFNETDDVPPQPPFIAYLVTGSNNFFADEKVYKRIDSINVELYTSIKDELAEKKVEDLLTANGIAYQKDESWIQAEKLFLQIYDFDIIVTEEYNNKKIGVNI</sequence>
<dbReference type="EMBL" id="QNSF01000011">
    <property type="protein sequence ID" value="RBP89397.1"/>
    <property type="molecule type" value="Genomic_DNA"/>
</dbReference>
<dbReference type="RefSeq" id="WP_113884356.1">
    <property type="nucleotide sequence ID" value="NZ_QNSF01000011.1"/>
</dbReference>
<dbReference type="OrthoDB" id="2061576at2"/>
<organism evidence="1 2">
    <name type="scientific">Cytobacillus firmus</name>
    <name type="common">Bacillus firmus</name>
    <dbReference type="NCBI Taxonomy" id="1399"/>
    <lineage>
        <taxon>Bacteria</taxon>
        <taxon>Bacillati</taxon>
        <taxon>Bacillota</taxon>
        <taxon>Bacilli</taxon>
        <taxon>Bacillales</taxon>
        <taxon>Bacillaceae</taxon>
        <taxon>Cytobacillus</taxon>
    </lineage>
</organism>